<gene>
    <name evidence="1" type="ORF">SCARUB_04225</name>
</gene>
<organism evidence="1 2">
    <name type="scientific">Candidatus Scalindua rubra</name>
    <dbReference type="NCBI Taxonomy" id="1872076"/>
    <lineage>
        <taxon>Bacteria</taxon>
        <taxon>Pseudomonadati</taxon>
        <taxon>Planctomycetota</taxon>
        <taxon>Candidatus Brocadiia</taxon>
        <taxon>Candidatus Brocadiales</taxon>
        <taxon>Candidatus Scalinduaceae</taxon>
        <taxon>Candidatus Scalindua</taxon>
    </lineage>
</organism>
<name>A0A1E3X4V3_9BACT</name>
<dbReference type="Proteomes" id="UP000094056">
    <property type="component" value="Unassembled WGS sequence"/>
</dbReference>
<evidence type="ECO:0000313" key="2">
    <source>
        <dbReference type="Proteomes" id="UP000094056"/>
    </source>
</evidence>
<accession>A0A1E3X4V3</accession>
<reference evidence="1 2" key="1">
    <citation type="submission" date="2016-07" db="EMBL/GenBank/DDBJ databases">
        <title>Draft genome of Scalindua rubra, obtained from a brine-seawater interface in the Red Sea, sheds light on salt adaptation in anammox bacteria.</title>
        <authorList>
            <person name="Speth D.R."/>
            <person name="Lagkouvardos I."/>
            <person name="Wang Y."/>
            <person name="Qian P.-Y."/>
            <person name="Dutilh B.E."/>
            <person name="Jetten M.S."/>
        </authorList>
    </citation>
    <scope>NUCLEOTIDE SEQUENCE [LARGE SCALE GENOMIC DNA]</scope>
    <source>
        <strain evidence="1">BSI-1</strain>
    </source>
</reference>
<dbReference type="EMBL" id="MAYW01000191">
    <property type="protein sequence ID" value="ODS30655.1"/>
    <property type="molecule type" value="Genomic_DNA"/>
</dbReference>
<protein>
    <submittedName>
        <fullName evidence="1">Uncharacterized protein</fullName>
    </submittedName>
</protein>
<dbReference type="AlphaFoldDB" id="A0A1E3X4V3"/>
<comment type="caution">
    <text evidence="1">The sequence shown here is derived from an EMBL/GenBank/DDBJ whole genome shotgun (WGS) entry which is preliminary data.</text>
</comment>
<evidence type="ECO:0000313" key="1">
    <source>
        <dbReference type="EMBL" id="ODS30655.1"/>
    </source>
</evidence>
<proteinExistence type="predicted"/>
<sequence length="47" mass="5435">MINHKGEQCHIPPIENHMNEGDCENIDVHHVPISRTIIKVEEEYNGN</sequence>